<dbReference type="EMBL" id="CAXAMN010001359">
    <property type="protein sequence ID" value="CAK8994002.1"/>
    <property type="molecule type" value="Genomic_DNA"/>
</dbReference>
<evidence type="ECO:0000259" key="7">
    <source>
        <dbReference type="PROSITE" id="PS51847"/>
    </source>
</evidence>
<evidence type="ECO:0000256" key="4">
    <source>
        <dbReference type="ARBA" id="ARBA00023121"/>
    </source>
</evidence>
<dbReference type="InterPro" id="IPR031468">
    <property type="entry name" value="SMP_LBD"/>
</dbReference>
<reference evidence="8 9" key="1">
    <citation type="submission" date="2024-02" db="EMBL/GenBank/DDBJ databases">
        <authorList>
            <person name="Chen Y."/>
            <person name="Shah S."/>
            <person name="Dougan E. K."/>
            <person name="Thang M."/>
            <person name="Chan C."/>
        </authorList>
    </citation>
    <scope>NUCLEOTIDE SEQUENCE [LARGE SCALE GENOMIC DNA]</scope>
</reference>
<dbReference type="InterPro" id="IPR035892">
    <property type="entry name" value="C2_domain_sf"/>
</dbReference>
<keyword evidence="4" id="KW-0446">Lipid-binding</keyword>
<dbReference type="SUPFAM" id="SSF49562">
    <property type="entry name" value="C2 domain (Calcium/lipid-binding domain, CaLB)"/>
    <property type="match status" value="1"/>
</dbReference>
<dbReference type="PROSITE" id="PS50004">
    <property type="entry name" value="C2"/>
    <property type="match status" value="1"/>
</dbReference>
<feature type="domain" description="C2" evidence="6">
    <location>
        <begin position="687"/>
        <end position="812"/>
    </location>
</feature>
<dbReference type="CDD" id="cd21670">
    <property type="entry name" value="SMP_ESyt"/>
    <property type="match status" value="1"/>
</dbReference>
<organism evidence="8 9">
    <name type="scientific">Durusdinium trenchii</name>
    <dbReference type="NCBI Taxonomy" id="1381693"/>
    <lineage>
        <taxon>Eukaryota</taxon>
        <taxon>Sar</taxon>
        <taxon>Alveolata</taxon>
        <taxon>Dinophyceae</taxon>
        <taxon>Suessiales</taxon>
        <taxon>Symbiodiniaceae</taxon>
        <taxon>Durusdinium</taxon>
    </lineage>
</organism>
<evidence type="ECO:0000313" key="9">
    <source>
        <dbReference type="Proteomes" id="UP001642484"/>
    </source>
</evidence>
<feature type="domain" description="SMP-LTD" evidence="7">
    <location>
        <begin position="509"/>
        <end position="689"/>
    </location>
</feature>
<comment type="caution">
    <text evidence="8">The sequence shown here is derived from an EMBL/GenBank/DDBJ whole genome shotgun (WGS) entry which is preliminary data.</text>
</comment>
<dbReference type="PANTHER" id="PTHR45761">
    <property type="entry name" value="EXTENDED SYNAPTOTAGMIN-LIKE PROTEIN 2, ISOFORM C"/>
    <property type="match status" value="1"/>
</dbReference>
<evidence type="ECO:0000256" key="5">
    <source>
        <dbReference type="ARBA" id="ARBA00023136"/>
    </source>
</evidence>
<evidence type="ECO:0008006" key="10">
    <source>
        <dbReference type="Google" id="ProtNLM"/>
    </source>
</evidence>
<dbReference type="InterPro" id="IPR051634">
    <property type="entry name" value="Extended_Synaptotagmin"/>
</dbReference>
<dbReference type="Proteomes" id="UP001642484">
    <property type="component" value="Unassembled WGS sequence"/>
</dbReference>
<keyword evidence="2" id="KW-0813">Transport</keyword>
<comment type="subcellular location">
    <subcellularLocation>
        <location evidence="1">Membrane</location>
    </subcellularLocation>
</comment>
<keyword evidence="5" id="KW-0472">Membrane</keyword>
<dbReference type="Gene3D" id="2.60.40.150">
    <property type="entry name" value="C2 domain"/>
    <property type="match status" value="1"/>
</dbReference>
<evidence type="ECO:0000256" key="3">
    <source>
        <dbReference type="ARBA" id="ARBA00023055"/>
    </source>
</evidence>
<evidence type="ECO:0000256" key="2">
    <source>
        <dbReference type="ARBA" id="ARBA00022448"/>
    </source>
</evidence>
<sequence length="1020" mass="114230">MLGLAAGLSYLSMKGSAVIRLEPLLNELPVVGGIVMYFVDPPQVDFRMNWGPAQVSEWPPVKRQLQSMLDSVITSTLLLPNVIHVPLVDDEDVVDTAALRDIKPLGILRVMVTQVSPIKKRLSTRWPQVKLELGAEEWICPATTSQQSCCWPRKQPRGRIFVQVLALTGLSPLGTYLQVQMGQQSYRTDTATEDSLWSIGIPVSFEMNDESLRLEVHRADNNLWHRSIGFVDVKAGQLWSLTPGVWCSRSERLQGAEQVTLQFELRCESAGRRNSHDFFVHDWNQKLSVSLRDLSCLVPATVAVSRPRKVFELLGQNTWKVYLSDPKRGDMVQETHTEVELSLDWLETLPDPLSEEVHDCLVECHFDEVYVSDVSFVGNMLAMRACIGETVQQTRLAQRGEQSEQGPQGWEFKVESILRLPVSRSVLETEGLKIEGVDGRGNVCAMRFLQPPRQLMSQELLQSMVKLEGAHCKMHAQVSVRYFGLGSTVHKMRSMKNSEKDHGVSSRGNEVRLDWVNQVWRKLHPKIVTIAARQLEDPFGLFTQALRLQVPLPLKDVHFTYFMLGNAPPEVGPFEVSDWHHPENTFMGIEVKAGFHLDTEAKIEMKVRGLTLGVNRIVLKGDLLLRLVPVIEEIPVVGGIVASFLNPPEVQFEYSGLAQHMDSSILRRLLQAAVGSALVFPRAVTIPVGTEEQNVDRAQLDPPPIGVLRIWVLRAADLPSSWPLGALGAHSRSPYMSLSLSPELWQTSVVFHSTNPQWNEKRDFLVFDRRQELEIQVVDNNSLFLRNVIAVALPIPIHDLAFGVEEPIPLFSCKDGEDGSHFDSKKSPAGTAYLRFEWLNFVRKGRRGADPRHLLRVKFDELGIPNKLLDVDKVTILDPAFLRMRAKVGEVTSDTPGVAWSGPSGRDHVNVAEPNTGSVEVDLEHTLYLLINAVDLDVGELELQLMNKYDQVLGMASIKLSDVLAAVGGGKKWSAQDRLTLKNSEGLDCFADVDVSIHGLRLAQECVAPYQSWHSPSQRR</sequence>
<accession>A0ABP0HUW1</accession>
<keyword evidence="3" id="KW-0445">Lipid transport</keyword>
<protein>
    <recommendedName>
        <fullName evidence="10">C2 domain-containing protein</fullName>
    </recommendedName>
</protein>
<gene>
    <name evidence="8" type="ORF">CCMP2556_LOCUS3466</name>
</gene>
<keyword evidence="9" id="KW-1185">Reference proteome</keyword>
<dbReference type="PROSITE" id="PS51847">
    <property type="entry name" value="SMP"/>
    <property type="match status" value="1"/>
</dbReference>
<name>A0ABP0HUW1_9DINO</name>
<proteinExistence type="predicted"/>
<evidence type="ECO:0000313" key="8">
    <source>
        <dbReference type="EMBL" id="CAK8994002.1"/>
    </source>
</evidence>
<dbReference type="Pfam" id="PF00168">
    <property type="entry name" value="C2"/>
    <property type="match status" value="2"/>
</dbReference>
<dbReference type="PANTHER" id="PTHR45761:SF1">
    <property type="entry name" value="EXTENDED SYNAPTOTAGMIN-LIKE PROTEIN 2, ISOFORM C"/>
    <property type="match status" value="1"/>
</dbReference>
<evidence type="ECO:0000259" key="6">
    <source>
        <dbReference type="PROSITE" id="PS50004"/>
    </source>
</evidence>
<evidence type="ECO:0000256" key="1">
    <source>
        <dbReference type="ARBA" id="ARBA00004370"/>
    </source>
</evidence>
<dbReference type="SMART" id="SM00239">
    <property type="entry name" value="C2"/>
    <property type="match status" value="1"/>
</dbReference>
<dbReference type="InterPro" id="IPR000008">
    <property type="entry name" value="C2_dom"/>
</dbReference>